<evidence type="ECO:0000256" key="1">
    <source>
        <dbReference type="SAM" id="MobiDB-lite"/>
    </source>
</evidence>
<dbReference type="EMBL" id="FOQH01000042">
    <property type="protein sequence ID" value="SFJ33438.1"/>
    <property type="molecule type" value="Genomic_DNA"/>
</dbReference>
<gene>
    <name evidence="2" type="ORF">SAMN05216258_1421</name>
</gene>
<keyword evidence="3" id="KW-1185">Reference proteome</keyword>
<protein>
    <submittedName>
        <fullName evidence="2">Uncharacterized protein</fullName>
    </submittedName>
</protein>
<feature type="region of interest" description="Disordered" evidence="1">
    <location>
        <begin position="69"/>
        <end position="112"/>
    </location>
</feature>
<dbReference type="OrthoDB" id="7848867at2"/>
<name>A0A1I3QHC6_9RHOB</name>
<evidence type="ECO:0000313" key="3">
    <source>
        <dbReference type="Proteomes" id="UP000199377"/>
    </source>
</evidence>
<reference evidence="2 3" key="1">
    <citation type="submission" date="2016-10" db="EMBL/GenBank/DDBJ databases">
        <authorList>
            <person name="de Groot N.N."/>
        </authorList>
    </citation>
    <scope>NUCLEOTIDE SEQUENCE [LARGE SCALE GENOMIC DNA]</scope>
    <source>
        <strain evidence="2 3">CGMCC 1.11030</strain>
    </source>
</reference>
<accession>A0A1I3QHC6</accession>
<organism evidence="2 3">
    <name type="scientific">Albimonas pacifica</name>
    <dbReference type="NCBI Taxonomy" id="1114924"/>
    <lineage>
        <taxon>Bacteria</taxon>
        <taxon>Pseudomonadati</taxon>
        <taxon>Pseudomonadota</taxon>
        <taxon>Alphaproteobacteria</taxon>
        <taxon>Rhodobacterales</taxon>
        <taxon>Paracoccaceae</taxon>
        <taxon>Albimonas</taxon>
    </lineage>
</organism>
<dbReference type="RefSeq" id="WP_143103480.1">
    <property type="nucleotide sequence ID" value="NZ_FOQH01000042.1"/>
</dbReference>
<evidence type="ECO:0000313" key="2">
    <source>
        <dbReference type="EMBL" id="SFJ33438.1"/>
    </source>
</evidence>
<dbReference type="Proteomes" id="UP000199377">
    <property type="component" value="Unassembled WGS sequence"/>
</dbReference>
<proteinExistence type="predicted"/>
<dbReference type="AlphaFoldDB" id="A0A1I3QHC6"/>
<sequence length="145" mass="15395">MAKTTYLAVAPDGSQHTRTTDRDYTHAVLVEGPGGWGVLGFCGRLDLAQKKQAERTGAIIVEAIPANSRALGASAPDADEPEVAEKTEPADEPADGASEAEPTEPTEPKRTIGRLVEELLMDETLDYAAIVERVVEVVPEIRTGG</sequence>